<evidence type="ECO:0000256" key="4">
    <source>
        <dbReference type="ARBA" id="ARBA00022568"/>
    </source>
</evidence>
<dbReference type="GO" id="GO:0006874">
    <property type="term" value="P:intracellular calcium ion homeostasis"/>
    <property type="evidence" value="ECO:0007669"/>
    <property type="project" value="TreeGrafter"/>
</dbReference>
<evidence type="ECO:0000259" key="11">
    <source>
        <dbReference type="Pfam" id="PF01699"/>
    </source>
</evidence>
<feature type="transmembrane region" description="Helical" evidence="10">
    <location>
        <begin position="94"/>
        <end position="113"/>
    </location>
</feature>
<dbReference type="InterPro" id="IPR004798">
    <property type="entry name" value="CAX-like"/>
</dbReference>
<dbReference type="GO" id="GO:0000329">
    <property type="term" value="C:fungal-type vacuole membrane"/>
    <property type="evidence" value="ECO:0007669"/>
    <property type="project" value="TreeGrafter"/>
</dbReference>
<dbReference type="STRING" id="1448308.A0A2T2N7D0"/>
<comment type="function">
    <text evidence="10">Has a role in promoting intracellular calcium ion sequestration via the exchange of calcium ions for hydrogen ions across the vacuolar membrane. Involved also in manganese ion homeostasis via its uptake into the vacuole.</text>
</comment>
<feature type="transmembrane region" description="Helical" evidence="10">
    <location>
        <begin position="198"/>
        <end position="220"/>
    </location>
</feature>
<feature type="non-terminal residue" evidence="12">
    <location>
        <position position="388"/>
    </location>
</feature>
<name>A0A2T2N7D0_CORCC</name>
<feature type="domain" description="Sodium/calcium exchanger membrane region" evidence="11">
    <location>
        <begin position="62"/>
        <end position="213"/>
    </location>
</feature>
<dbReference type="Pfam" id="PF01699">
    <property type="entry name" value="Na_Ca_ex"/>
    <property type="match status" value="2"/>
</dbReference>
<feature type="transmembrane region" description="Helical" evidence="10">
    <location>
        <begin position="61"/>
        <end position="82"/>
    </location>
</feature>
<evidence type="ECO:0000256" key="1">
    <source>
        <dbReference type="ARBA" id="ARBA00004127"/>
    </source>
</evidence>
<keyword evidence="13" id="KW-1185">Reference proteome</keyword>
<gene>
    <name evidence="12" type="ORF">BS50DRAFT_578687</name>
</gene>
<dbReference type="NCBIfam" id="TIGR00378">
    <property type="entry name" value="cax"/>
    <property type="match status" value="1"/>
</dbReference>
<dbReference type="Proteomes" id="UP000240883">
    <property type="component" value="Unassembled WGS sequence"/>
</dbReference>
<accession>A0A2T2N7D0</accession>
<dbReference type="AlphaFoldDB" id="A0A2T2N7D0"/>
<reference evidence="12 13" key="1">
    <citation type="journal article" date="2018" name="Front. Microbiol.">
        <title>Genome-Wide Analysis of Corynespora cassiicola Leaf Fall Disease Putative Effectors.</title>
        <authorList>
            <person name="Lopez D."/>
            <person name="Ribeiro S."/>
            <person name="Label P."/>
            <person name="Fumanal B."/>
            <person name="Venisse J.S."/>
            <person name="Kohler A."/>
            <person name="de Oliveira R.R."/>
            <person name="Labutti K."/>
            <person name="Lipzen A."/>
            <person name="Lail K."/>
            <person name="Bauer D."/>
            <person name="Ohm R.A."/>
            <person name="Barry K.W."/>
            <person name="Spatafora J."/>
            <person name="Grigoriev I.V."/>
            <person name="Martin F.M."/>
            <person name="Pujade-Renaud V."/>
        </authorList>
    </citation>
    <scope>NUCLEOTIDE SEQUENCE [LARGE SCALE GENOMIC DNA]</scope>
    <source>
        <strain evidence="12 13">Philippines</strain>
    </source>
</reference>
<feature type="transmembrane region" description="Helical" evidence="10">
    <location>
        <begin position="125"/>
        <end position="146"/>
    </location>
</feature>
<dbReference type="OrthoDB" id="1699231at2759"/>
<dbReference type="InterPro" id="IPR004837">
    <property type="entry name" value="NaCa_Exmemb"/>
</dbReference>
<sequence length="388" mass="42232">MMGTSKKTTLFSKLKEPRAAELRLGTVGGDLQHILYRYTNLLFVFVIIGFVMNYTHQDPSLIFSMNLLAIFPSSVLMGVGLQSMRKQYGELMQAVLYMTFGNAVNFITSIVLLKKRQIRLLQTSLIGGILSNMHLMLGLGFMAGGIKQQEAAFNETVANIFGSLLTLAVTGLVLPTASQLLAKPVEGGIVNQSRSISVVFIVVYFSLMYFQLWTHTVLIAPVEAQGEEDEDSSRPNHNQLGVASAIAVIALSTTLIGFNTYFATNSLEGLLNQTGLTTSFVGIVLLPLFTNDLEPIMAGYHGNMDMCLQATVGKCIQTTLFVIPAVVVIGWGMGIDEMTLSFNGFDVAALLSSAIYIAFMTNTGKSNWFTGAELLAMFIIISVSAYYI</sequence>
<feature type="domain" description="Sodium/calcium exchanger membrane region" evidence="11">
    <location>
        <begin position="245"/>
        <end position="384"/>
    </location>
</feature>
<keyword evidence="6 10" id="KW-0106">Calcium</keyword>
<proteinExistence type="inferred from homology"/>
<dbReference type="PANTHER" id="PTHR31503:SF20">
    <property type="entry name" value="CA(2+)_H(+) EXCHANGER, PUTATIVE (EUROFUNG)-RELATED"/>
    <property type="match status" value="1"/>
</dbReference>
<evidence type="ECO:0000313" key="13">
    <source>
        <dbReference type="Proteomes" id="UP000240883"/>
    </source>
</evidence>
<feature type="transmembrane region" description="Helical" evidence="10">
    <location>
        <begin position="344"/>
        <end position="362"/>
    </location>
</feature>
<feature type="transmembrane region" description="Helical" evidence="10">
    <location>
        <begin position="310"/>
        <end position="332"/>
    </location>
</feature>
<organism evidence="12 13">
    <name type="scientific">Corynespora cassiicola Philippines</name>
    <dbReference type="NCBI Taxonomy" id="1448308"/>
    <lineage>
        <taxon>Eukaryota</taxon>
        <taxon>Fungi</taxon>
        <taxon>Dikarya</taxon>
        <taxon>Ascomycota</taxon>
        <taxon>Pezizomycotina</taxon>
        <taxon>Dothideomycetes</taxon>
        <taxon>Pleosporomycetidae</taxon>
        <taxon>Pleosporales</taxon>
        <taxon>Corynesporascaceae</taxon>
        <taxon>Corynespora</taxon>
    </lineage>
</organism>
<evidence type="ECO:0000256" key="6">
    <source>
        <dbReference type="ARBA" id="ARBA00022837"/>
    </source>
</evidence>
<keyword evidence="3 10" id="KW-0813">Transport</keyword>
<evidence type="ECO:0000256" key="9">
    <source>
        <dbReference type="ARBA" id="ARBA00023136"/>
    </source>
</evidence>
<evidence type="ECO:0000256" key="7">
    <source>
        <dbReference type="ARBA" id="ARBA00022989"/>
    </source>
</evidence>
<dbReference type="GO" id="GO:0012505">
    <property type="term" value="C:endomembrane system"/>
    <property type="evidence" value="ECO:0007669"/>
    <property type="project" value="UniProtKB-SubCell"/>
</dbReference>
<keyword evidence="10" id="KW-0050">Antiport</keyword>
<dbReference type="PANTHER" id="PTHR31503">
    <property type="entry name" value="VACUOLAR CALCIUM ION TRANSPORTER"/>
    <property type="match status" value="1"/>
</dbReference>
<feature type="transmembrane region" description="Helical" evidence="10">
    <location>
        <begin position="34"/>
        <end position="54"/>
    </location>
</feature>
<dbReference type="Gene3D" id="1.20.1420.30">
    <property type="entry name" value="NCX, central ion-binding region"/>
    <property type="match status" value="1"/>
</dbReference>
<dbReference type="InterPro" id="IPR044880">
    <property type="entry name" value="NCX_ion-bd_dom_sf"/>
</dbReference>
<keyword evidence="4 10" id="KW-0109">Calcium transport</keyword>
<keyword evidence="9 10" id="KW-0472">Membrane</keyword>
<dbReference type="GO" id="GO:0015369">
    <property type="term" value="F:calcium:proton antiporter activity"/>
    <property type="evidence" value="ECO:0007669"/>
    <property type="project" value="UniProtKB-UniRule"/>
</dbReference>
<feature type="transmembrane region" description="Helical" evidence="10">
    <location>
        <begin position="368"/>
        <end position="387"/>
    </location>
</feature>
<evidence type="ECO:0000256" key="8">
    <source>
        <dbReference type="ARBA" id="ARBA00023065"/>
    </source>
</evidence>
<keyword evidence="7 10" id="KW-1133">Transmembrane helix</keyword>
<keyword evidence="5 10" id="KW-0812">Transmembrane</keyword>
<comment type="similarity">
    <text evidence="2 10">Belongs to the Ca(2+):cation antiporter (CaCA) (TC 2.A.19) family.</text>
</comment>
<evidence type="ECO:0000313" key="12">
    <source>
        <dbReference type="EMBL" id="PSN61325.1"/>
    </source>
</evidence>
<evidence type="ECO:0000256" key="5">
    <source>
        <dbReference type="ARBA" id="ARBA00022692"/>
    </source>
</evidence>
<evidence type="ECO:0000256" key="2">
    <source>
        <dbReference type="ARBA" id="ARBA00008170"/>
    </source>
</evidence>
<feature type="transmembrane region" description="Helical" evidence="10">
    <location>
        <begin position="240"/>
        <end position="258"/>
    </location>
</feature>
<evidence type="ECO:0000256" key="10">
    <source>
        <dbReference type="RuleBase" id="RU365028"/>
    </source>
</evidence>
<dbReference type="EMBL" id="KZ678145">
    <property type="protein sequence ID" value="PSN61325.1"/>
    <property type="molecule type" value="Genomic_DNA"/>
</dbReference>
<keyword evidence="10" id="KW-0926">Vacuole</keyword>
<feature type="transmembrane region" description="Helical" evidence="10">
    <location>
        <begin position="158"/>
        <end position="177"/>
    </location>
</feature>
<protein>
    <recommendedName>
        <fullName evidence="10">Vacuolar calcium ion transporter</fullName>
    </recommendedName>
</protein>
<dbReference type="InterPro" id="IPR004713">
    <property type="entry name" value="CaH_exchang"/>
</dbReference>
<evidence type="ECO:0000256" key="3">
    <source>
        <dbReference type="ARBA" id="ARBA00022448"/>
    </source>
</evidence>
<comment type="subcellular location">
    <subcellularLocation>
        <location evidence="1">Endomembrane system</location>
        <topology evidence="1">Multi-pass membrane protein</topology>
    </subcellularLocation>
    <subcellularLocation>
        <location evidence="10">Vacuole membrane</location>
    </subcellularLocation>
</comment>
<feature type="transmembrane region" description="Helical" evidence="10">
    <location>
        <begin position="270"/>
        <end position="290"/>
    </location>
</feature>
<keyword evidence="8 10" id="KW-0406">Ion transport</keyword>